<name>A0A9N8Z423_9GLOM</name>
<sequence>MGETYPFNGIFLDMLSERGIKTVKEGKIDTTDAEKLYDLVGGRIIDLKSVADEYQQGQSIEVIEHEILVTVEDKFRTAKLLETHEYHEVGKRIVSALLVSKELSRTAFENFFNKPEQANEVLGTNVFAYHPEKNTVTFQSRSIEYYIRENASIFIR</sequence>
<reference evidence="1" key="1">
    <citation type="submission" date="2021-06" db="EMBL/GenBank/DDBJ databases">
        <authorList>
            <person name="Kallberg Y."/>
            <person name="Tangrot J."/>
            <person name="Rosling A."/>
        </authorList>
    </citation>
    <scope>NUCLEOTIDE SEQUENCE</scope>
    <source>
        <strain evidence="1">BR232B</strain>
    </source>
</reference>
<gene>
    <name evidence="1" type="ORF">PBRASI_LOCUS1114</name>
</gene>
<dbReference type="Proteomes" id="UP000789739">
    <property type="component" value="Unassembled WGS sequence"/>
</dbReference>
<dbReference type="OrthoDB" id="2411356at2759"/>
<proteinExistence type="predicted"/>
<accession>A0A9N8Z423</accession>
<dbReference type="AlphaFoldDB" id="A0A9N8Z423"/>
<keyword evidence="2" id="KW-1185">Reference proteome</keyword>
<dbReference type="EMBL" id="CAJVPI010000067">
    <property type="protein sequence ID" value="CAG8471933.1"/>
    <property type="molecule type" value="Genomic_DNA"/>
</dbReference>
<comment type="caution">
    <text evidence="1">The sequence shown here is derived from an EMBL/GenBank/DDBJ whole genome shotgun (WGS) entry which is preliminary data.</text>
</comment>
<evidence type="ECO:0000313" key="1">
    <source>
        <dbReference type="EMBL" id="CAG8471933.1"/>
    </source>
</evidence>
<organism evidence="1 2">
    <name type="scientific">Paraglomus brasilianum</name>
    <dbReference type="NCBI Taxonomy" id="144538"/>
    <lineage>
        <taxon>Eukaryota</taxon>
        <taxon>Fungi</taxon>
        <taxon>Fungi incertae sedis</taxon>
        <taxon>Mucoromycota</taxon>
        <taxon>Glomeromycotina</taxon>
        <taxon>Glomeromycetes</taxon>
        <taxon>Paraglomerales</taxon>
        <taxon>Paraglomeraceae</taxon>
        <taxon>Paraglomus</taxon>
    </lineage>
</organism>
<evidence type="ECO:0000313" key="2">
    <source>
        <dbReference type="Proteomes" id="UP000789739"/>
    </source>
</evidence>
<protein>
    <submittedName>
        <fullName evidence="1">6696_t:CDS:1</fullName>
    </submittedName>
</protein>